<evidence type="ECO:0000313" key="5">
    <source>
        <dbReference type="EMBL" id="KIT17415.1"/>
    </source>
</evidence>
<comment type="caution">
    <text evidence="5">The sequence shown here is derived from an EMBL/GenBank/DDBJ whole genome shotgun (WGS) entry which is preliminary data.</text>
</comment>
<dbReference type="Pfam" id="PF00356">
    <property type="entry name" value="LacI"/>
    <property type="match status" value="1"/>
</dbReference>
<evidence type="ECO:0000313" key="6">
    <source>
        <dbReference type="Proteomes" id="UP000032232"/>
    </source>
</evidence>
<dbReference type="Pfam" id="PF13377">
    <property type="entry name" value="Peripla_BP_3"/>
    <property type="match status" value="1"/>
</dbReference>
<keyword evidence="2" id="KW-0238">DNA-binding</keyword>
<dbReference type="InterPro" id="IPR046335">
    <property type="entry name" value="LacI/GalR-like_sensor"/>
</dbReference>
<dbReference type="GO" id="GO:0003700">
    <property type="term" value="F:DNA-binding transcription factor activity"/>
    <property type="evidence" value="ECO:0007669"/>
    <property type="project" value="TreeGrafter"/>
</dbReference>
<proteinExistence type="predicted"/>
<dbReference type="PANTHER" id="PTHR30146">
    <property type="entry name" value="LACI-RELATED TRANSCRIPTIONAL REPRESSOR"/>
    <property type="match status" value="1"/>
</dbReference>
<feature type="domain" description="HTH lacI-type" evidence="4">
    <location>
        <begin position="32"/>
        <end position="86"/>
    </location>
</feature>
<keyword evidence="6" id="KW-1185">Reference proteome</keyword>
<dbReference type="SUPFAM" id="SSF53822">
    <property type="entry name" value="Periplasmic binding protein-like I"/>
    <property type="match status" value="1"/>
</dbReference>
<dbReference type="SUPFAM" id="SSF47413">
    <property type="entry name" value="lambda repressor-like DNA-binding domains"/>
    <property type="match status" value="1"/>
</dbReference>
<evidence type="ECO:0000256" key="2">
    <source>
        <dbReference type="ARBA" id="ARBA00023125"/>
    </source>
</evidence>
<dbReference type="InterPro" id="IPR028082">
    <property type="entry name" value="Peripla_BP_I"/>
</dbReference>
<reference evidence="5 6" key="1">
    <citation type="submission" date="2015-02" db="EMBL/GenBank/DDBJ databases">
        <title>Genome Sequence of Jannaschia aquimarina DSM28248, a member of the Roseobacter clade.</title>
        <authorList>
            <person name="Voget S."/>
            <person name="Daniel R."/>
        </authorList>
    </citation>
    <scope>NUCLEOTIDE SEQUENCE [LARGE SCALE GENOMIC DNA]</scope>
    <source>
        <strain evidence="5 6">GSW-M26</strain>
    </source>
</reference>
<evidence type="ECO:0000256" key="1">
    <source>
        <dbReference type="ARBA" id="ARBA00023015"/>
    </source>
</evidence>
<dbReference type="CDD" id="cd20010">
    <property type="entry name" value="PBP1_AglR-like"/>
    <property type="match status" value="1"/>
</dbReference>
<protein>
    <submittedName>
        <fullName evidence="5">RafR_2 protein</fullName>
    </submittedName>
</protein>
<gene>
    <name evidence="5" type="primary">rafR_2</name>
    <name evidence="5" type="ORF">jaqu_08300</name>
</gene>
<keyword evidence="3" id="KW-0804">Transcription</keyword>
<dbReference type="Proteomes" id="UP000032232">
    <property type="component" value="Unassembled WGS sequence"/>
</dbReference>
<dbReference type="SMART" id="SM00354">
    <property type="entry name" value="HTH_LACI"/>
    <property type="match status" value="1"/>
</dbReference>
<dbReference type="Gene3D" id="1.10.260.40">
    <property type="entry name" value="lambda repressor-like DNA-binding domains"/>
    <property type="match status" value="1"/>
</dbReference>
<dbReference type="PATRIC" id="fig|935700.4.peg.874"/>
<evidence type="ECO:0000256" key="3">
    <source>
        <dbReference type="ARBA" id="ARBA00023163"/>
    </source>
</evidence>
<dbReference type="PANTHER" id="PTHR30146:SF153">
    <property type="entry name" value="LACTOSE OPERON REPRESSOR"/>
    <property type="match status" value="1"/>
</dbReference>
<dbReference type="PROSITE" id="PS50932">
    <property type="entry name" value="HTH_LACI_2"/>
    <property type="match status" value="1"/>
</dbReference>
<dbReference type="GO" id="GO:0000976">
    <property type="term" value="F:transcription cis-regulatory region binding"/>
    <property type="evidence" value="ECO:0007669"/>
    <property type="project" value="TreeGrafter"/>
</dbReference>
<dbReference type="EMBL" id="JYFE01000018">
    <property type="protein sequence ID" value="KIT17415.1"/>
    <property type="molecule type" value="Genomic_DNA"/>
</dbReference>
<sequence>MDLNFSLAETGFCSQPDCMSGPSRLSTQARRVTILDVAEAMGVAKGTVSRALNGHPDIAEATKRRARKVADRLGYRPLGSAQAIRTGRCRSLGLVIETAEHDAHQPFLAEFLAGLSDSAAEEGWTLTVASAPGRDTLETYRRLISDRKADGFIVPRTKLDDPRVTMLRDADIPFVLFGRHGDPDGCAWYDIDMVGAMRESVRLLARRGHRRIAFVGGGPQHTYEHLREEGFRAGMDEAGLALPDAFVRHGALDRASGAEAFGALLDLPEAPTAFVCAIDAAALGLWRAAQARGLVVGRDVAIVGYDGAPDGAHAEPPLATWAVDYEAAGRRLAALLIRRARGEAPETLREIAYARFLDRGSAVAR</sequence>
<organism evidence="5 6">
    <name type="scientific">Jannaschia aquimarina</name>
    <dbReference type="NCBI Taxonomy" id="935700"/>
    <lineage>
        <taxon>Bacteria</taxon>
        <taxon>Pseudomonadati</taxon>
        <taxon>Pseudomonadota</taxon>
        <taxon>Alphaproteobacteria</taxon>
        <taxon>Rhodobacterales</taxon>
        <taxon>Roseobacteraceae</taxon>
        <taxon>Jannaschia</taxon>
    </lineage>
</organism>
<dbReference type="InterPro" id="IPR010982">
    <property type="entry name" value="Lambda_DNA-bd_dom_sf"/>
</dbReference>
<keyword evidence="1" id="KW-0805">Transcription regulation</keyword>
<dbReference type="CDD" id="cd01392">
    <property type="entry name" value="HTH_LacI"/>
    <property type="match status" value="1"/>
</dbReference>
<dbReference type="InterPro" id="IPR000843">
    <property type="entry name" value="HTH_LacI"/>
</dbReference>
<name>A0A0D1EP44_9RHOB</name>
<dbReference type="AlphaFoldDB" id="A0A0D1EP44"/>
<dbReference type="STRING" id="935700.jaqu_08300"/>
<evidence type="ECO:0000259" key="4">
    <source>
        <dbReference type="PROSITE" id="PS50932"/>
    </source>
</evidence>
<dbReference type="Gene3D" id="3.40.50.2300">
    <property type="match status" value="2"/>
</dbReference>
<accession>A0A0D1EP44</accession>